<dbReference type="InterPro" id="IPR050236">
    <property type="entry name" value="Ser_Thr_kinase_AGC"/>
</dbReference>
<dbReference type="EMBL" id="GIBP01002510">
    <property type="protein sequence ID" value="NDV31479.1"/>
    <property type="molecule type" value="Transcribed_RNA"/>
</dbReference>
<dbReference type="SMART" id="SM00220">
    <property type="entry name" value="S_TKc"/>
    <property type="match status" value="1"/>
</dbReference>
<keyword evidence="3" id="KW-0597">Phosphoprotein</keyword>
<organism evidence="13">
    <name type="scientific">Arcella intermedia</name>
    <dbReference type="NCBI Taxonomy" id="1963864"/>
    <lineage>
        <taxon>Eukaryota</taxon>
        <taxon>Amoebozoa</taxon>
        <taxon>Tubulinea</taxon>
        <taxon>Elardia</taxon>
        <taxon>Arcellinida</taxon>
        <taxon>Sphaerothecina</taxon>
        <taxon>Arcellidae</taxon>
        <taxon>Arcella</taxon>
    </lineage>
</organism>
<evidence type="ECO:0000256" key="3">
    <source>
        <dbReference type="ARBA" id="ARBA00022553"/>
    </source>
</evidence>
<dbReference type="PANTHER" id="PTHR24356">
    <property type="entry name" value="SERINE/THREONINE-PROTEIN KINASE"/>
    <property type="match status" value="1"/>
</dbReference>
<feature type="domain" description="Protein kinase" evidence="11">
    <location>
        <begin position="1"/>
        <end position="262"/>
    </location>
</feature>
<accession>A0A6B2L3F5</accession>
<keyword evidence="6" id="KW-0418">Kinase</keyword>
<reference evidence="13" key="1">
    <citation type="journal article" date="2020" name="J. Eukaryot. Microbiol.">
        <title>De novo Sequencing, Assembly and Annotation of the Transcriptome for the Free-Living Testate Amoeba Arcella intermedia.</title>
        <authorList>
            <person name="Ribeiro G.M."/>
            <person name="Porfirio-Sousa A.L."/>
            <person name="Maurer-Alcala X.X."/>
            <person name="Katz L.A."/>
            <person name="Lahr D.J.G."/>
        </authorList>
    </citation>
    <scope>NUCLEOTIDE SEQUENCE</scope>
</reference>
<evidence type="ECO:0000256" key="7">
    <source>
        <dbReference type="ARBA" id="ARBA00022840"/>
    </source>
</evidence>
<dbReference type="SUPFAM" id="SSF56112">
    <property type="entry name" value="Protein kinase-like (PK-like)"/>
    <property type="match status" value="1"/>
</dbReference>
<dbReference type="InterPro" id="IPR000961">
    <property type="entry name" value="AGC-kinase_C"/>
</dbReference>
<keyword evidence="5" id="KW-0547">Nucleotide-binding</keyword>
<comment type="catalytic activity">
    <reaction evidence="8">
        <text>L-threonyl-[protein] + ATP = O-phospho-L-threonyl-[protein] + ADP + H(+)</text>
        <dbReference type="Rhea" id="RHEA:46608"/>
        <dbReference type="Rhea" id="RHEA-COMP:11060"/>
        <dbReference type="Rhea" id="RHEA-COMP:11605"/>
        <dbReference type="ChEBI" id="CHEBI:15378"/>
        <dbReference type="ChEBI" id="CHEBI:30013"/>
        <dbReference type="ChEBI" id="CHEBI:30616"/>
        <dbReference type="ChEBI" id="CHEBI:61977"/>
        <dbReference type="ChEBI" id="CHEBI:456216"/>
        <dbReference type="EC" id="2.7.11.1"/>
    </reaction>
</comment>
<dbReference type="PANTHER" id="PTHR24356:SF417">
    <property type="entry name" value="CELL CYCLE PROTEIN KINASE DBF2-RELATED"/>
    <property type="match status" value="1"/>
</dbReference>
<dbReference type="InterPro" id="IPR000719">
    <property type="entry name" value="Prot_kinase_dom"/>
</dbReference>
<dbReference type="Gene3D" id="1.10.510.10">
    <property type="entry name" value="Transferase(Phosphotransferase) domain 1"/>
    <property type="match status" value="1"/>
</dbReference>
<dbReference type="InterPro" id="IPR011009">
    <property type="entry name" value="Kinase-like_dom_sf"/>
</dbReference>
<sequence length="452" mass="52342">MCRKKDTNEILALKIMEKSLIWTRNKKRQVKNERDVLAQGAHDHLVRLHYSFQDPHYLYLAMEYCPGGDMYHLVENLNALEENDARLYIAEMIAAIHSLHGLGYIHRDLKPDNFLIDSKGHIKLADFGLSKEGLRQFAESPSMRGDRTCKSGRKGFHSVVGSPDYMAPEILSSTSGYGKEVDWWSLGCLIYEMVTGIPPFNATTAQEVFDNIINWKHTLPKALSLIKEYFSEEFMDLIEGFLCEPEKRLGCDIEVVKRHPFFKSINWDNLRSHPPLFVPVLENEFDVSYFDLPMSPAPQLQSLPQPQSQLLLKENKTPKQNGNHQNLKKTSLLRDKENLSNPLRMQLERLHRTRSLDWSEKMCSSPLKEVPLKAERGAVMYKSEKRARPLWLVTPTRDVEPPSSEKLILGFTFQRKQQTRVQYDRQQLPTFKLTENPEDPNNEQEEDLMNVS</sequence>
<dbReference type="Gene3D" id="3.30.200.20">
    <property type="entry name" value="Phosphorylase Kinase, domain 1"/>
    <property type="match status" value="1"/>
</dbReference>
<name>A0A6B2L3F5_9EUKA</name>
<dbReference type="Pfam" id="PF00069">
    <property type="entry name" value="Pkinase"/>
    <property type="match status" value="1"/>
</dbReference>
<proteinExistence type="predicted"/>
<evidence type="ECO:0000256" key="6">
    <source>
        <dbReference type="ARBA" id="ARBA00022777"/>
    </source>
</evidence>
<keyword evidence="2" id="KW-0723">Serine/threonine-protein kinase</keyword>
<dbReference type="AlphaFoldDB" id="A0A6B2L3F5"/>
<evidence type="ECO:0000256" key="9">
    <source>
        <dbReference type="ARBA" id="ARBA00048679"/>
    </source>
</evidence>
<evidence type="ECO:0000256" key="1">
    <source>
        <dbReference type="ARBA" id="ARBA00012513"/>
    </source>
</evidence>
<evidence type="ECO:0000256" key="10">
    <source>
        <dbReference type="SAM" id="MobiDB-lite"/>
    </source>
</evidence>
<dbReference type="FunFam" id="1.10.510.10:FF:000024">
    <property type="entry name" value="Probable serine/threonine-protein kinase cot-1"/>
    <property type="match status" value="1"/>
</dbReference>
<evidence type="ECO:0000256" key="5">
    <source>
        <dbReference type="ARBA" id="ARBA00022741"/>
    </source>
</evidence>
<feature type="region of interest" description="Disordered" evidence="10">
    <location>
        <begin position="426"/>
        <end position="452"/>
    </location>
</feature>
<dbReference type="PROSITE" id="PS50011">
    <property type="entry name" value="PROTEIN_KINASE_DOM"/>
    <property type="match status" value="1"/>
</dbReference>
<dbReference type="GO" id="GO:0035556">
    <property type="term" value="P:intracellular signal transduction"/>
    <property type="evidence" value="ECO:0007669"/>
    <property type="project" value="TreeGrafter"/>
</dbReference>
<evidence type="ECO:0000256" key="8">
    <source>
        <dbReference type="ARBA" id="ARBA00047899"/>
    </source>
</evidence>
<evidence type="ECO:0000313" key="13">
    <source>
        <dbReference type="EMBL" id="NDV31479.1"/>
    </source>
</evidence>
<evidence type="ECO:0000259" key="12">
    <source>
        <dbReference type="PROSITE" id="PS51285"/>
    </source>
</evidence>
<dbReference type="InterPro" id="IPR008271">
    <property type="entry name" value="Ser/Thr_kinase_AS"/>
</dbReference>
<dbReference type="GO" id="GO:0005524">
    <property type="term" value="F:ATP binding"/>
    <property type="evidence" value="ECO:0007669"/>
    <property type="project" value="UniProtKB-KW"/>
</dbReference>
<protein>
    <recommendedName>
        <fullName evidence="1">non-specific serine/threonine protein kinase</fullName>
        <ecNumber evidence="1">2.7.11.1</ecNumber>
    </recommendedName>
</protein>
<evidence type="ECO:0000256" key="2">
    <source>
        <dbReference type="ARBA" id="ARBA00022527"/>
    </source>
</evidence>
<dbReference type="PROSITE" id="PS00108">
    <property type="entry name" value="PROTEIN_KINASE_ST"/>
    <property type="match status" value="1"/>
</dbReference>
<keyword evidence="4" id="KW-0808">Transferase</keyword>
<feature type="domain" description="AGC-kinase C-terminal" evidence="12">
    <location>
        <begin position="263"/>
        <end position="342"/>
    </location>
</feature>
<dbReference type="GO" id="GO:0004674">
    <property type="term" value="F:protein serine/threonine kinase activity"/>
    <property type="evidence" value="ECO:0007669"/>
    <property type="project" value="UniProtKB-KW"/>
</dbReference>
<evidence type="ECO:0000259" key="11">
    <source>
        <dbReference type="PROSITE" id="PS50011"/>
    </source>
</evidence>
<comment type="catalytic activity">
    <reaction evidence="9">
        <text>L-seryl-[protein] + ATP = O-phospho-L-seryl-[protein] + ADP + H(+)</text>
        <dbReference type="Rhea" id="RHEA:17989"/>
        <dbReference type="Rhea" id="RHEA-COMP:9863"/>
        <dbReference type="Rhea" id="RHEA-COMP:11604"/>
        <dbReference type="ChEBI" id="CHEBI:15378"/>
        <dbReference type="ChEBI" id="CHEBI:29999"/>
        <dbReference type="ChEBI" id="CHEBI:30616"/>
        <dbReference type="ChEBI" id="CHEBI:83421"/>
        <dbReference type="ChEBI" id="CHEBI:456216"/>
        <dbReference type="EC" id="2.7.11.1"/>
    </reaction>
</comment>
<evidence type="ECO:0000256" key="4">
    <source>
        <dbReference type="ARBA" id="ARBA00022679"/>
    </source>
</evidence>
<feature type="compositionally biased region" description="Acidic residues" evidence="10">
    <location>
        <begin position="436"/>
        <end position="452"/>
    </location>
</feature>
<dbReference type="PROSITE" id="PS51285">
    <property type="entry name" value="AGC_KINASE_CTER"/>
    <property type="match status" value="1"/>
</dbReference>
<keyword evidence="7" id="KW-0067">ATP-binding</keyword>
<dbReference type="GO" id="GO:0007010">
    <property type="term" value="P:cytoskeleton organization"/>
    <property type="evidence" value="ECO:0007669"/>
    <property type="project" value="UniProtKB-ARBA"/>
</dbReference>
<dbReference type="EC" id="2.7.11.1" evidence="1"/>
<dbReference type="GO" id="GO:0005815">
    <property type="term" value="C:microtubule organizing center"/>
    <property type="evidence" value="ECO:0007669"/>
    <property type="project" value="UniProtKB-ARBA"/>
</dbReference>